<dbReference type="Proteomes" id="UP000663880">
    <property type="component" value="Unassembled WGS sequence"/>
</dbReference>
<organism evidence="4 5">
    <name type="scientific">Pieris macdunnoughi</name>
    <dbReference type="NCBI Taxonomy" id="345717"/>
    <lineage>
        <taxon>Eukaryota</taxon>
        <taxon>Metazoa</taxon>
        <taxon>Ecdysozoa</taxon>
        <taxon>Arthropoda</taxon>
        <taxon>Hexapoda</taxon>
        <taxon>Insecta</taxon>
        <taxon>Pterygota</taxon>
        <taxon>Neoptera</taxon>
        <taxon>Endopterygota</taxon>
        <taxon>Lepidoptera</taxon>
        <taxon>Glossata</taxon>
        <taxon>Ditrysia</taxon>
        <taxon>Papilionoidea</taxon>
        <taxon>Pieridae</taxon>
        <taxon>Pierinae</taxon>
        <taxon>Pieris</taxon>
    </lineage>
</organism>
<protein>
    <recommendedName>
        <fullName evidence="3">ZAD domain-containing protein</fullName>
    </recommendedName>
</protein>
<feature type="domain" description="ZAD" evidence="3">
    <location>
        <begin position="30"/>
        <end position="109"/>
    </location>
</feature>
<accession>A0A821VW27</accession>
<feature type="binding site" evidence="1">
    <location>
        <position position="85"/>
    </location>
    <ligand>
        <name>Zn(2+)</name>
        <dbReference type="ChEBI" id="CHEBI:29105"/>
    </ligand>
</feature>
<gene>
    <name evidence="4" type="ORF">PMACD_LOCUS12371</name>
</gene>
<evidence type="ECO:0000313" key="4">
    <source>
        <dbReference type="EMBL" id="CAF4913641.1"/>
    </source>
</evidence>
<dbReference type="AlphaFoldDB" id="A0A821VW27"/>
<comment type="caution">
    <text evidence="4">The sequence shown here is derived from an EMBL/GenBank/DDBJ whole genome shotgun (WGS) entry which is preliminary data.</text>
</comment>
<dbReference type="InterPro" id="IPR012934">
    <property type="entry name" value="Znf_AD"/>
</dbReference>
<dbReference type="SMART" id="SM00868">
    <property type="entry name" value="zf-AD"/>
    <property type="match status" value="1"/>
</dbReference>
<feature type="binding site" evidence="1">
    <location>
        <position position="35"/>
    </location>
    <ligand>
        <name>Zn(2+)</name>
        <dbReference type="ChEBI" id="CHEBI:29105"/>
    </ligand>
</feature>
<reference evidence="4" key="1">
    <citation type="submission" date="2021-02" db="EMBL/GenBank/DDBJ databases">
        <authorList>
            <person name="Steward A R."/>
        </authorList>
    </citation>
    <scope>NUCLEOTIDE SEQUENCE</scope>
</reference>
<proteinExistence type="predicted"/>
<dbReference type="Pfam" id="PF07776">
    <property type="entry name" value="zf-AD"/>
    <property type="match status" value="1"/>
</dbReference>
<feature type="region of interest" description="Disordered" evidence="2">
    <location>
        <begin position="666"/>
        <end position="685"/>
    </location>
</feature>
<dbReference type="InterPro" id="IPR013087">
    <property type="entry name" value="Znf_C2H2_type"/>
</dbReference>
<feature type="binding site" evidence="1">
    <location>
        <position position="32"/>
    </location>
    <ligand>
        <name>Zn(2+)</name>
        <dbReference type="ChEBI" id="CHEBI:29105"/>
    </ligand>
</feature>
<dbReference type="GO" id="GO:0008270">
    <property type="term" value="F:zinc ion binding"/>
    <property type="evidence" value="ECO:0007669"/>
    <property type="project" value="UniProtKB-UniRule"/>
</dbReference>
<evidence type="ECO:0000259" key="3">
    <source>
        <dbReference type="PROSITE" id="PS51915"/>
    </source>
</evidence>
<dbReference type="PROSITE" id="PS51915">
    <property type="entry name" value="ZAD"/>
    <property type="match status" value="1"/>
</dbReference>
<keyword evidence="1" id="KW-0863">Zinc-finger</keyword>
<feature type="compositionally biased region" description="Basic and acidic residues" evidence="2">
    <location>
        <begin position="206"/>
        <end position="222"/>
    </location>
</feature>
<dbReference type="GO" id="GO:0005634">
    <property type="term" value="C:nucleus"/>
    <property type="evidence" value="ECO:0007669"/>
    <property type="project" value="InterPro"/>
</dbReference>
<keyword evidence="1" id="KW-0479">Metal-binding</keyword>
<evidence type="ECO:0000256" key="2">
    <source>
        <dbReference type="SAM" id="MobiDB-lite"/>
    </source>
</evidence>
<evidence type="ECO:0000313" key="5">
    <source>
        <dbReference type="Proteomes" id="UP000663880"/>
    </source>
</evidence>
<feature type="binding site" evidence="1">
    <location>
        <position position="82"/>
    </location>
    <ligand>
        <name>Zn(2+)</name>
        <dbReference type="ChEBI" id="CHEBI:29105"/>
    </ligand>
</feature>
<sequence length="934" mass="106147">MSKQKSKVTTEKTQNYLSSLQNGPIYEIYRSCRLCGASKGYKMPIVQNVIPIEDTEVELKTKIQECLQLEVHENDMMPPLICGQCADKICDFYDFLIMCKQTNKRTRMRLGLPMPVIRKQVIDSTEPIFKEGTGKGSINKAKEVKVVKNEIKKEIKKESRAEKELRDLIASNPALSVPLRSRCSRTREDRKSPKRQPSPLQRKNSLRSEVKSDKLETKKESQVRPGPASSKLKRMREIVPNDMQSKKIKIEEPRSKRLSSVKVSDNSKTSDMQKCDVCKIKFPKGTSFNNHYRKHKKVEILVTKPQRETPESKDETNFVGKCRKCGKLFEVQRTFVKHQAACRGGRVKIPSSVRREMKPVQVRMIRCDSLLSKDDNGHYDVSDVCCPYGLDRSCLYPYNKNNSLLRCNRMVDINCPEIPDAFDINDDIEEFSHWDSDNESDDNRREVESLSTLATKVIFSDKFLGKIPRKRKKVKPFYDDFGLNIDRIISNLSETNESPSIFDNIKENWSDNVSDSILRNDNESDTFSVVGDLNDDTGGYTDTLNNEINHKTNDCDGPSKTNDTVETNRMAEKHNLSITGTNTNQFTENYNLSHKITPSSDNNSVIEAQKCSNNIGVSENTSCSDKLSFENTNNHVDNFNSLKSEIELLEIQILNDNDEEDCVNRRSGNIKNEPTDDSFKQGAISNESEPNINAEISKTCESLVESICNETVPRNQDCEIAVENNSIEQKTDELNENCAKGNDNINVNTETNDDNTEVLDSCTTNTKNINVQAMEDTLKEIRPNTNLTVDYKKECINDINIEPETSSQHSLSVPYYFNINGKENIQNETQNTTDVNKIEDKTETVNFEANSLDTDDLDIYNDLIENNIMGDCIDTVHRTGHKSIGVDEMNANDLEDISDDEMVNEKSNMTLDGLLQDKSMDLDSISDGEFTLED</sequence>
<evidence type="ECO:0000256" key="1">
    <source>
        <dbReference type="PROSITE-ProRule" id="PRU01263"/>
    </source>
</evidence>
<dbReference type="PROSITE" id="PS00028">
    <property type="entry name" value="ZINC_FINGER_C2H2_1"/>
    <property type="match status" value="1"/>
</dbReference>
<keyword evidence="1" id="KW-0862">Zinc</keyword>
<feature type="region of interest" description="Disordered" evidence="2">
    <location>
        <begin position="176"/>
        <end position="237"/>
    </location>
</feature>
<keyword evidence="5" id="KW-1185">Reference proteome</keyword>
<name>A0A821VW27_9NEOP</name>
<dbReference type="EMBL" id="CAJOBZ010000047">
    <property type="protein sequence ID" value="CAF4913641.1"/>
    <property type="molecule type" value="Genomic_DNA"/>
</dbReference>
<dbReference type="Gene3D" id="3.40.1800.20">
    <property type="match status" value="1"/>
</dbReference>
<dbReference type="OrthoDB" id="7765040at2759"/>
<dbReference type="SUPFAM" id="SSF57716">
    <property type="entry name" value="Glucocorticoid receptor-like (DNA-binding domain)"/>
    <property type="match status" value="1"/>
</dbReference>